<evidence type="ECO:0000256" key="1">
    <source>
        <dbReference type="ARBA" id="ARBA00006432"/>
    </source>
</evidence>
<gene>
    <name evidence="5" type="ORF">PENARI_c005G11496</name>
</gene>
<organism evidence="5 6">
    <name type="scientific">Penicillium arizonense</name>
    <dbReference type="NCBI Taxonomy" id="1835702"/>
    <lineage>
        <taxon>Eukaryota</taxon>
        <taxon>Fungi</taxon>
        <taxon>Dikarya</taxon>
        <taxon>Ascomycota</taxon>
        <taxon>Pezizomycotina</taxon>
        <taxon>Eurotiomycetes</taxon>
        <taxon>Eurotiomycetidae</taxon>
        <taxon>Eurotiales</taxon>
        <taxon>Aspergillaceae</taxon>
        <taxon>Penicillium</taxon>
    </lineage>
</organism>
<dbReference type="RefSeq" id="XP_022490621.1">
    <property type="nucleotide sequence ID" value="XM_022630047.1"/>
</dbReference>
<reference evidence="5 6" key="1">
    <citation type="journal article" date="2016" name="Sci. Rep.">
        <title>Penicillium arizonense, a new, genome sequenced fungal species, reveals a high chemical diversity in secreted metabolites.</title>
        <authorList>
            <person name="Grijseels S."/>
            <person name="Nielsen J.C."/>
            <person name="Randelovic M."/>
            <person name="Nielsen J."/>
            <person name="Nielsen K.F."/>
            <person name="Workman M."/>
            <person name="Frisvad J.C."/>
        </authorList>
    </citation>
    <scope>NUCLEOTIDE SEQUENCE [LARGE SCALE GENOMIC DNA]</scope>
    <source>
        <strain evidence="5 6">CBS 141311</strain>
    </source>
</reference>
<dbReference type="OrthoDB" id="1898221at2759"/>
<sequence>MENIYRSKVPPYTVPENLSLHQFLTQYNPDICRHDDIILEDLALPLKRLTYGGLRTKSAIGAASLQQQFQLQPGDTAIIYATNSVDYSLFAHSIMWMGCVIAGVNIAWSGAELAHAIETVEPKVIACDASLRHRVEEGLRSVTGLKHVPRILILGEQPGNFPRSFIDEPPLGSIPLPPFDLSIDDSRKHACLILFSSGTTGLPKAVLLSHFNIIAHLLSARTSDARLNGSSSREVFFAPFAHMLGALGAILVPPFVGSYVGVMKEFELQDYIKACAKSRATILKAVPSVVVAFAQHPLAQKLNLTSVNNILSAGATLKPEVVAKLQNLLKGVSFVQGYGEIRVVDEDYNDVEPGQAGEVLLRSPTVFMYVPNTSSVSHVSKVDCRGYKKNQKATQESFHQGWLRTGDVLSIDDDGFLWFHERRKELIKVKGHQVAPSELEGILGSHDLVIEAAVCGYFDADRQTEWPIGYVVLAPSVPQTEYSKTLKAIHVWLDNQVASYKRLRGGLHYIDSVPKNPTGKLMRQNLPIKLAEKRKTKI</sequence>
<dbReference type="Gene3D" id="3.40.50.980">
    <property type="match status" value="2"/>
</dbReference>
<dbReference type="PANTHER" id="PTHR24096">
    <property type="entry name" value="LONG-CHAIN-FATTY-ACID--COA LIGASE"/>
    <property type="match status" value="1"/>
</dbReference>
<dbReference type="InterPro" id="IPR000873">
    <property type="entry name" value="AMP-dep_synth/lig_dom"/>
</dbReference>
<dbReference type="Proteomes" id="UP000177622">
    <property type="component" value="Unassembled WGS sequence"/>
</dbReference>
<evidence type="ECO:0000259" key="4">
    <source>
        <dbReference type="Pfam" id="PF13193"/>
    </source>
</evidence>
<dbReference type="InterPro" id="IPR020845">
    <property type="entry name" value="AMP-binding_CS"/>
</dbReference>
<feature type="domain" description="AMP-dependent synthetase/ligase" evidence="3">
    <location>
        <begin position="46"/>
        <end position="339"/>
    </location>
</feature>
<dbReference type="GeneID" id="34574781"/>
<dbReference type="InterPro" id="IPR025110">
    <property type="entry name" value="AMP-bd_C"/>
</dbReference>
<dbReference type="STRING" id="1835702.A0A1F5LQN2"/>
<dbReference type="EMBL" id="LXJU01000005">
    <property type="protein sequence ID" value="OGE55191.1"/>
    <property type="molecule type" value="Genomic_DNA"/>
</dbReference>
<dbReference type="Gene3D" id="2.30.38.10">
    <property type="entry name" value="Luciferase, Domain 3"/>
    <property type="match status" value="1"/>
</dbReference>
<protein>
    <recommendedName>
        <fullName evidence="7">AMP-dependent synthetase/ligase domain-containing protein</fullName>
    </recommendedName>
</protein>
<dbReference type="GO" id="GO:0019748">
    <property type="term" value="P:secondary metabolic process"/>
    <property type="evidence" value="ECO:0007669"/>
    <property type="project" value="TreeGrafter"/>
</dbReference>
<dbReference type="PROSITE" id="PS00455">
    <property type="entry name" value="AMP_BINDING"/>
    <property type="match status" value="1"/>
</dbReference>
<comment type="similarity">
    <text evidence="1">Belongs to the ATP-dependent AMP-binding enzyme family.</text>
</comment>
<comment type="caution">
    <text evidence="5">The sequence shown here is derived from an EMBL/GenBank/DDBJ whole genome shotgun (WGS) entry which is preliminary data.</text>
</comment>
<evidence type="ECO:0000313" key="6">
    <source>
        <dbReference type="Proteomes" id="UP000177622"/>
    </source>
</evidence>
<name>A0A1F5LQN2_PENAI</name>
<keyword evidence="6" id="KW-1185">Reference proteome</keyword>
<dbReference type="AlphaFoldDB" id="A0A1F5LQN2"/>
<evidence type="ECO:0000259" key="3">
    <source>
        <dbReference type="Pfam" id="PF00501"/>
    </source>
</evidence>
<dbReference type="Gene3D" id="3.30.300.30">
    <property type="match status" value="1"/>
</dbReference>
<dbReference type="Pfam" id="PF13193">
    <property type="entry name" value="AMP-binding_C"/>
    <property type="match status" value="1"/>
</dbReference>
<evidence type="ECO:0000256" key="2">
    <source>
        <dbReference type="ARBA" id="ARBA00022598"/>
    </source>
</evidence>
<dbReference type="InterPro" id="IPR045851">
    <property type="entry name" value="AMP-bd_C_sf"/>
</dbReference>
<dbReference type="PANTHER" id="PTHR24096:SF149">
    <property type="entry name" value="AMP-BINDING DOMAIN-CONTAINING PROTEIN-RELATED"/>
    <property type="match status" value="1"/>
</dbReference>
<proteinExistence type="inferred from homology"/>
<evidence type="ECO:0000313" key="5">
    <source>
        <dbReference type="EMBL" id="OGE55191.1"/>
    </source>
</evidence>
<keyword evidence="2" id="KW-0436">Ligase</keyword>
<dbReference type="GO" id="GO:0016405">
    <property type="term" value="F:CoA-ligase activity"/>
    <property type="evidence" value="ECO:0007669"/>
    <property type="project" value="TreeGrafter"/>
</dbReference>
<accession>A0A1F5LQN2</accession>
<evidence type="ECO:0008006" key="7">
    <source>
        <dbReference type="Google" id="ProtNLM"/>
    </source>
</evidence>
<dbReference type="SUPFAM" id="SSF56801">
    <property type="entry name" value="Acetyl-CoA synthetase-like"/>
    <property type="match status" value="1"/>
</dbReference>
<dbReference type="Pfam" id="PF00501">
    <property type="entry name" value="AMP-binding"/>
    <property type="match status" value="1"/>
</dbReference>
<feature type="domain" description="AMP-binding enzyme C-terminal" evidence="4">
    <location>
        <begin position="438"/>
        <end position="520"/>
    </location>
</feature>